<dbReference type="EMBL" id="LR796991">
    <property type="protein sequence ID" value="CAB4180729.1"/>
    <property type="molecule type" value="Genomic_DNA"/>
</dbReference>
<feature type="region of interest" description="Disordered" evidence="1">
    <location>
        <begin position="50"/>
        <end position="74"/>
    </location>
</feature>
<evidence type="ECO:0000313" key="8">
    <source>
        <dbReference type="EMBL" id="CAB4192754.1"/>
    </source>
</evidence>
<evidence type="ECO:0000313" key="9">
    <source>
        <dbReference type="EMBL" id="CAB4217012.1"/>
    </source>
</evidence>
<dbReference type="EMBL" id="LR796910">
    <property type="protein sequence ID" value="CAB4174823.1"/>
    <property type="molecule type" value="Genomic_DNA"/>
</dbReference>
<evidence type="ECO:0000313" key="10">
    <source>
        <dbReference type="EMBL" id="CAB4220144.1"/>
    </source>
</evidence>
<evidence type="ECO:0000313" key="2">
    <source>
        <dbReference type="EMBL" id="CAB4148302.1"/>
    </source>
</evidence>
<evidence type="ECO:0000313" key="5">
    <source>
        <dbReference type="EMBL" id="CAB4180729.1"/>
    </source>
</evidence>
<name>A0A6J5SZX4_9CAUD</name>
<evidence type="ECO:0000313" key="4">
    <source>
        <dbReference type="EMBL" id="CAB4174823.1"/>
    </source>
</evidence>
<dbReference type="EMBL" id="LR797496">
    <property type="protein sequence ID" value="CAB4220144.1"/>
    <property type="molecule type" value="Genomic_DNA"/>
</dbReference>
<gene>
    <name evidence="5" type="ORF">UFOVP1036_96</name>
    <name evidence="6" type="ORF">UFOVP1132_72</name>
    <name evidence="7" type="ORF">UFOVP1190_47</name>
    <name evidence="8" type="ORF">UFOVP1248_80</name>
    <name evidence="9" type="ORF">UFOVP1493_6</name>
    <name evidence="11" type="ORF">UFOVP1584_78</name>
    <name evidence="10" type="ORF">UFOVP1635_88</name>
    <name evidence="2" type="ORF">UFOVP521_30</name>
    <name evidence="3" type="ORF">UFOVP856_2</name>
    <name evidence="4" type="ORF">UFOVP967_86</name>
</gene>
<reference evidence="10" key="1">
    <citation type="submission" date="2020-05" db="EMBL/GenBank/DDBJ databases">
        <authorList>
            <person name="Chiriac C."/>
            <person name="Salcher M."/>
            <person name="Ghai R."/>
            <person name="Kavagutti S V."/>
        </authorList>
    </citation>
    <scope>NUCLEOTIDE SEQUENCE</scope>
</reference>
<feature type="compositionally biased region" description="Polar residues" evidence="1">
    <location>
        <begin position="52"/>
        <end position="65"/>
    </location>
</feature>
<evidence type="ECO:0000313" key="11">
    <source>
        <dbReference type="EMBL" id="CAB5231420.1"/>
    </source>
</evidence>
<dbReference type="EMBL" id="LR797456">
    <property type="protein sequence ID" value="CAB4217012.1"/>
    <property type="molecule type" value="Genomic_DNA"/>
</dbReference>
<dbReference type="EMBL" id="LR796496">
    <property type="protein sequence ID" value="CAB4148302.1"/>
    <property type="molecule type" value="Genomic_DNA"/>
</dbReference>
<sequence length="74" mass="8182">MEIRDDSVKNLAKTIKTKMRELGFPIDGASFEAILAAARYSHYLELKDNAGSHGNSSTVFTNSSVKKPDSDFRC</sequence>
<organism evidence="10">
    <name type="scientific">uncultured Caudovirales phage</name>
    <dbReference type="NCBI Taxonomy" id="2100421"/>
    <lineage>
        <taxon>Viruses</taxon>
        <taxon>Duplodnaviria</taxon>
        <taxon>Heunggongvirae</taxon>
        <taxon>Uroviricota</taxon>
        <taxon>Caudoviricetes</taxon>
        <taxon>Peduoviridae</taxon>
        <taxon>Maltschvirus</taxon>
        <taxon>Maltschvirus maltsch</taxon>
    </lineage>
</organism>
<evidence type="ECO:0000313" key="7">
    <source>
        <dbReference type="EMBL" id="CAB4190269.1"/>
    </source>
</evidence>
<dbReference type="EMBL" id="LR798432">
    <property type="protein sequence ID" value="CAB5231420.1"/>
    <property type="molecule type" value="Genomic_DNA"/>
</dbReference>
<dbReference type="EMBL" id="LR797192">
    <property type="protein sequence ID" value="CAB4192754.1"/>
    <property type="molecule type" value="Genomic_DNA"/>
</dbReference>
<evidence type="ECO:0000256" key="1">
    <source>
        <dbReference type="SAM" id="MobiDB-lite"/>
    </source>
</evidence>
<evidence type="ECO:0000313" key="6">
    <source>
        <dbReference type="EMBL" id="CAB4186298.1"/>
    </source>
</evidence>
<protein>
    <submittedName>
        <fullName evidence="10">Uncharacterized protein</fullName>
    </submittedName>
</protein>
<evidence type="ECO:0000313" key="3">
    <source>
        <dbReference type="EMBL" id="CAB4167079.1"/>
    </source>
</evidence>
<dbReference type="EMBL" id="LR797088">
    <property type="protein sequence ID" value="CAB4186298.1"/>
    <property type="molecule type" value="Genomic_DNA"/>
</dbReference>
<dbReference type="EMBL" id="LR797145">
    <property type="protein sequence ID" value="CAB4190269.1"/>
    <property type="molecule type" value="Genomic_DNA"/>
</dbReference>
<proteinExistence type="predicted"/>
<dbReference type="EMBL" id="LR796811">
    <property type="protein sequence ID" value="CAB4167079.1"/>
    <property type="molecule type" value="Genomic_DNA"/>
</dbReference>
<accession>A0A6J5SZX4</accession>